<gene>
    <name evidence="10" type="ORF">UV8b_02574</name>
</gene>
<keyword evidence="5" id="KW-0418">Kinase</keyword>
<evidence type="ECO:0000313" key="11">
    <source>
        <dbReference type="Proteomes" id="UP000027002"/>
    </source>
</evidence>
<organism evidence="10 11">
    <name type="scientific">Ustilaginoidea virens</name>
    <name type="common">Rice false smut fungus</name>
    <name type="synonym">Villosiclava virens</name>
    <dbReference type="NCBI Taxonomy" id="1159556"/>
    <lineage>
        <taxon>Eukaryota</taxon>
        <taxon>Fungi</taxon>
        <taxon>Dikarya</taxon>
        <taxon>Ascomycota</taxon>
        <taxon>Pezizomycotina</taxon>
        <taxon>Sordariomycetes</taxon>
        <taxon>Hypocreomycetidae</taxon>
        <taxon>Hypocreales</taxon>
        <taxon>Clavicipitaceae</taxon>
        <taxon>Ustilaginoidea</taxon>
    </lineage>
</organism>
<dbReference type="PROSITE" id="PS51285">
    <property type="entry name" value="AGC_KINASE_CTER"/>
    <property type="match status" value="1"/>
</dbReference>
<accession>A0A8E5MFE9</accession>
<dbReference type="Pfam" id="PF00069">
    <property type="entry name" value="Pkinase"/>
    <property type="match status" value="1"/>
</dbReference>
<dbReference type="InterPro" id="IPR011009">
    <property type="entry name" value="Kinase-like_dom_sf"/>
</dbReference>
<dbReference type="PROSITE" id="PS50011">
    <property type="entry name" value="PROTEIN_KINASE_DOM"/>
    <property type="match status" value="1"/>
</dbReference>
<evidence type="ECO:0000259" key="9">
    <source>
        <dbReference type="PROSITE" id="PS51285"/>
    </source>
</evidence>
<dbReference type="SUPFAM" id="SSF56112">
    <property type="entry name" value="Protein kinase-like (PK-like)"/>
    <property type="match status" value="1"/>
</dbReference>
<evidence type="ECO:0000256" key="6">
    <source>
        <dbReference type="ARBA" id="ARBA00022840"/>
    </source>
</evidence>
<dbReference type="OrthoDB" id="3638488at2759"/>
<dbReference type="Proteomes" id="UP000027002">
    <property type="component" value="Chromosome 2"/>
</dbReference>
<dbReference type="GeneID" id="66063352"/>
<dbReference type="GO" id="GO:0005737">
    <property type="term" value="C:cytoplasm"/>
    <property type="evidence" value="ECO:0007669"/>
    <property type="project" value="TreeGrafter"/>
</dbReference>
<dbReference type="InterPro" id="IPR000961">
    <property type="entry name" value="AGC-kinase_C"/>
</dbReference>
<dbReference type="GO" id="GO:0004674">
    <property type="term" value="F:protein serine/threonine kinase activity"/>
    <property type="evidence" value="ECO:0007669"/>
    <property type="project" value="UniProtKB-KW"/>
</dbReference>
<dbReference type="GO" id="GO:0031032">
    <property type="term" value="P:actomyosin structure organization"/>
    <property type="evidence" value="ECO:0007669"/>
    <property type="project" value="TreeGrafter"/>
</dbReference>
<evidence type="ECO:0000259" key="8">
    <source>
        <dbReference type="PROSITE" id="PS50011"/>
    </source>
</evidence>
<dbReference type="GO" id="GO:0005524">
    <property type="term" value="F:ATP binding"/>
    <property type="evidence" value="ECO:0007669"/>
    <property type="project" value="UniProtKB-KW"/>
</dbReference>
<keyword evidence="2" id="KW-0723">Serine/threonine-protein kinase</keyword>
<keyword evidence="11" id="KW-1185">Reference proteome</keyword>
<dbReference type="KEGG" id="uvi:66063352"/>
<evidence type="ECO:0000256" key="7">
    <source>
        <dbReference type="ARBA" id="ARBA00038271"/>
    </source>
</evidence>
<dbReference type="Gene3D" id="3.30.200.20">
    <property type="entry name" value="Phosphorylase Kinase, domain 1"/>
    <property type="match status" value="1"/>
</dbReference>
<dbReference type="AlphaFoldDB" id="A0A8E5MFE9"/>
<reference evidence="10" key="1">
    <citation type="submission" date="2020-03" db="EMBL/GenBank/DDBJ databases">
        <title>A mixture of massive structural variations and highly conserved coding sequences in Ustilaginoidea virens genome.</title>
        <authorList>
            <person name="Zhang K."/>
            <person name="Zhao Z."/>
            <person name="Zhang Z."/>
            <person name="Li Y."/>
            <person name="Hsiang T."/>
            <person name="Sun W."/>
        </authorList>
    </citation>
    <scope>NUCLEOTIDE SEQUENCE</scope>
    <source>
        <strain evidence="10">UV-8b</strain>
    </source>
</reference>
<dbReference type="EMBL" id="CP072754">
    <property type="protein sequence ID" value="QUC18333.1"/>
    <property type="molecule type" value="Genomic_DNA"/>
</dbReference>
<keyword evidence="6" id="KW-0067">ATP-binding</keyword>
<keyword evidence="3" id="KW-0808">Transferase</keyword>
<dbReference type="InterPro" id="IPR000719">
    <property type="entry name" value="Prot_kinase_dom"/>
</dbReference>
<dbReference type="Gene3D" id="1.10.510.10">
    <property type="entry name" value="Transferase(Phosphotransferase) domain 1"/>
    <property type="match status" value="1"/>
</dbReference>
<dbReference type="RefSeq" id="XP_042996006.1">
    <property type="nucleotide sequence ID" value="XM_043140072.1"/>
</dbReference>
<feature type="domain" description="Protein kinase" evidence="8">
    <location>
        <begin position="1"/>
        <end position="102"/>
    </location>
</feature>
<proteinExistence type="inferred from homology"/>
<sequence>MAPEVIRACKGSEYDGRCDWWSIGIILYECIYGHTPFFADDGRKQTKSNILDHKNMFSFPQRPLVSDKCKDLIFRLIQDKEVRLCSRRYQMKDRCQADDRRFADVFGRHVFPDDAEDIKSHRWFKNFPWDRIHTISPPFIPRITSLEDTHYFDESGPFTEPIGSYELDTVDHKADDVRWVLRECRPVVQNMAADMLATPYDSARLRSADRRIDRTFNITPEERKTLKAFLRMYGRKERKRPRDILLRDQSTKNVAMDVRKKTAFLGYTWRRMRPGGYIASNLGIV</sequence>
<protein>
    <recommendedName>
        <fullName evidence="1">non-specific serine/threonine protein kinase</fullName>
        <ecNumber evidence="1">2.7.11.1</ecNumber>
    </recommendedName>
</protein>
<dbReference type="PANTHER" id="PTHR22988">
    <property type="entry name" value="MYOTONIC DYSTROPHY S/T KINASE-RELATED"/>
    <property type="match status" value="1"/>
</dbReference>
<evidence type="ECO:0000313" key="10">
    <source>
        <dbReference type="EMBL" id="QUC18333.1"/>
    </source>
</evidence>
<dbReference type="InterPro" id="IPR050839">
    <property type="entry name" value="Rho-assoc_Ser/Thr_Kinase"/>
</dbReference>
<comment type="similarity">
    <text evidence="7">Belongs to the protein kinase superfamily. STE Ser/Thr protein kinase family. COT1 subfamily.</text>
</comment>
<keyword evidence="4" id="KW-0547">Nucleotide-binding</keyword>
<evidence type="ECO:0000256" key="5">
    <source>
        <dbReference type="ARBA" id="ARBA00022777"/>
    </source>
</evidence>
<evidence type="ECO:0000256" key="1">
    <source>
        <dbReference type="ARBA" id="ARBA00012513"/>
    </source>
</evidence>
<dbReference type="PANTHER" id="PTHR22988:SF75">
    <property type="entry name" value="MYOSIN-16-LIKE"/>
    <property type="match status" value="1"/>
</dbReference>
<evidence type="ECO:0000256" key="2">
    <source>
        <dbReference type="ARBA" id="ARBA00022527"/>
    </source>
</evidence>
<feature type="domain" description="AGC-kinase C-terminal" evidence="9">
    <location>
        <begin position="125"/>
        <end position="182"/>
    </location>
</feature>
<dbReference type="EC" id="2.7.11.1" evidence="1"/>
<evidence type="ECO:0000256" key="3">
    <source>
        <dbReference type="ARBA" id="ARBA00022679"/>
    </source>
</evidence>
<evidence type="ECO:0000256" key="4">
    <source>
        <dbReference type="ARBA" id="ARBA00022741"/>
    </source>
</evidence>
<dbReference type="GO" id="GO:0005856">
    <property type="term" value="C:cytoskeleton"/>
    <property type="evidence" value="ECO:0007669"/>
    <property type="project" value="TreeGrafter"/>
</dbReference>
<name>A0A8E5MFE9_USTVR</name>